<feature type="non-terminal residue" evidence="1">
    <location>
        <position position="73"/>
    </location>
</feature>
<proteinExistence type="predicted"/>
<dbReference type="InterPro" id="IPR013783">
    <property type="entry name" value="Ig-like_fold"/>
</dbReference>
<organism evidence="1 2">
    <name type="scientific">Acinetobacter ursingii</name>
    <dbReference type="NCBI Taxonomy" id="108980"/>
    <lineage>
        <taxon>Bacteria</taxon>
        <taxon>Pseudomonadati</taxon>
        <taxon>Pseudomonadota</taxon>
        <taxon>Gammaproteobacteria</taxon>
        <taxon>Moraxellales</taxon>
        <taxon>Moraxellaceae</taxon>
        <taxon>Acinetobacter</taxon>
    </lineage>
</organism>
<reference evidence="1 2" key="1">
    <citation type="journal article" date="2018" name="Nat. Biotechnol.">
        <title>A standardized bacterial taxonomy based on genome phylogeny substantially revises the tree of life.</title>
        <authorList>
            <person name="Parks D.H."/>
            <person name="Chuvochina M."/>
            <person name="Waite D.W."/>
            <person name="Rinke C."/>
            <person name="Skarshewski A."/>
            <person name="Chaumeil P.A."/>
            <person name="Hugenholtz P."/>
        </authorList>
    </citation>
    <scope>NUCLEOTIDE SEQUENCE [LARGE SCALE GENOMIC DNA]</scope>
    <source>
        <strain evidence="1">UBA9669</strain>
    </source>
</reference>
<evidence type="ECO:0000313" key="2">
    <source>
        <dbReference type="Proteomes" id="UP000263596"/>
    </source>
</evidence>
<dbReference type="Proteomes" id="UP000263596">
    <property type="component" value="Unassembled WGS sequence"/>
</dbReference>
<comment type="caution">
    <text evidence="1">The sequence shown here is derived from an EMBL/GenBank/DDBJ whole genome shotgun (WGS) entry which is preliminary data.</text>
</comment>
<dbReference type="AlphaFoldDB" id="A0A3D2SM92"/>
<accession>A0A3D2SM92</accession>
<feature type="non-terminal residue" evidence="1">
    <location>
        <position position="1"/>
    </location>
</feature>
<gene>
    <name evidence="1" type="ORF">DHW29_05450</name>
</gene>
<name>A0A3D2SM92_9GAMM</name>
<protein>
    <submittedName>
        <fullName evidence="1">MFS transporter</fullName>
    </submittedName>
</protein>
<sequence>AKVGQPQIQILPITSDNQLSAEELKQSVVVKGQVSGLNASQLSTDQPIVFKLDGKSFKAKLDSTGTFSGIIDQ</sequence>
<evidence type="ECO:0000313" key="1">
    <source>
        <dbReference type="EMBL" id="HCK29675.1"/>
    </source>
</evidence>
<dbReference type="Gene3D" id="2.60.40.10">
    <property type="entry name" value="Immunoglobulins"/>
    <property type="match status" value="1"/>
</dbReference>
<dbReference type="EMBL" id="DPVE01000104">
    <property type="protein sequence ID" value="HCK29675.1"/>
    <property type="molecule type" value="Genomic_DNA"/>
</dbReference>